<dbReference type="AlphaFoldDB" id="A0A0L8I5L6"/>
<protein>
    <recommendedName>
        <fullName evidence="2">ATP-dependent DNA helicase</fullName>
    </recommendedName>
</protein>
<name>A0A0L8I5L6_OCTBM</name>
<gene>
    <name evidence="1" type="ORF">OCBIM_22033715mg</name>
</gene>
<evidence type="ECO:0008006" key="2">
    <source>
        <dbReference type="Google" id="ProtNLM"/>
    </source>
</evidence>
<dbReference type="EMBL" id="KQ416493">
    <property type="protein sequence ID" value="KOF96771.1"/>
    <property type="molecule type" value="Genomic_DNA"/>
</dbReference>
<sequence>MNCIEANIAIGCGKGDTVFVPYIPVIPSNVPFQFKRFQFPLQVSFSMSINKNQSQTLNFARLHLQEQCFSHGQRYVGASRVGANKIKDIVIMKY</sequence>
<organism evidence="1">
    <name type="scientific">Octopus bimaculoides</name>
    <name type="common">California two-spotted octopus</name>
    <dbReference type="NCBI Taxonomy" id="37653"/>
    <lineage>
        <taxon>Eukaryota</taxon>
        <taxon>Metazoa</taxon>
        <taxon>Spiralia</taxon>
        <taxon>Lophotrochozoa</taxon>
        <taxon>Mollusca</taxon>
        <taxon>Cephalopoda</taxon>
        <taxon>Coleoidea</taxon>
        <taxon>Octopodiformes</taxon>
        <taxon>Octopoda</taxon>
        <taxon>Incirrata</taxon>
        <taxon>Octopodidae</taxon>
        <taxon>Octopus</taxon>
    </lineage>
</organism>
<proteinExistence type="predicted"/>
<evidence type="ECO:0000313" key="1">
    <source>
        <dbReference type="EMBL" id="KOF96771.1"/>
    </source>
</evidence>
<accession>A0A0L8I5L6</accession>
<reference evidence="1" key="1">
    <citation type="submission" date="2015-07" db="EMBL/GenBank/DDBJ databases">
        <title>MeaNS - Measles Nucleotide Surveillance Program.</title>
        <authorList>
            <person name="Tran T."/>
            <person name="Druce J."/>
        </authorList>
    </citation>
    <scope>NUCLEOTIDE SEQUENCE</scope>
    <source>
        <strain evidence="1">UCB-OBI-ISO-001</strain>
        <tissue evidence="1">Gonad</tissue>
    </source>
</reference>